<dbReference type="EMBL" id="KL662114">
    <property type="protein sequence ID" value="KFM25292.1"/>
    <property type="molecule type" value="Genomic_DNA"/>
</dbReference>
<sequence>MEKLQSVDWRGLYKTATNKVKKYTMNLSELELQVEDATSLEVWGPHGSVMTEIAESSFDPESYRQIMGVIARRLKEEGENWRMCYKALLLLEFLIKHGPTQVVRDVESSGGVLDRLTRFQFKDPNGKDHGQNVRHRAGEIVALVADPPRLAAEREKARANRTKYTGVVSSWAPSVQPSGGWHQSVRGSVLAGDSFTLGEGEAQGASLSPGLSTSFSGGAGVGAGAGLDDGSHYISRRRDGAGAGGAEDAVAATRARIESLRASRGAAAAAAARSTGLGAGAEEGKRRLLADTRVDPRIAASLGLKLAAAQPAARAPALAGEADGRPGPESGGATRQHASSDDAVSLPGPGLDLLGDLVGEDAPAPMPQPAADPFDPFAPAGLADEDAGPPRDAWDAFAPGPTPPGPTPLAAASNARAPLPEDAFSSLSLGSPGAGPPALGAVPSGLGALPPVAPLVPTQKPAPQAASSFGSMLSAGGYGLSTPDTRSSKPDPFADLLG</sequence>
<gene>
    <name evidence="7" type="ORF">F751_3972</name>
</gene>
<dbReference type="InterPro" id="IPR008942">
    <property type="entry name" value="ENTH_VHS"/>
</dbReference>
<dbReference type="GO" id="GO:0006897">
    <property type="term" value="P:endocytosis"/>
    <property type="evidence" value="ECO:0007669"/>
    <property type="project" value="TreeGrafter"/>
</dbReference>
<evidence type="ECO:0000313" key="8">
    <source>
        <dbReference type="Proteomes" id="UP000028924"/>
    </source>
</evidence>
<dbReference type="PANTHER" id="PTHR12276:SF45">
    <property type="entry name" value="CLATHRIN INTERACTOR 1"/>
    <property type="match status" value="1"/>
</dbReference>
<dbReference type="Proteomes" id="UP000028924">
    <property type="component" value="Unassembled WGS sequence"/>
</dbReference>
<evidence type="ECO:0000256" key="3">
    <source>
        <dbReference type="ARBA" id="ARBA00023329"/>
    </source>
</evidence>
<feature type="compositionally biased region" description="Low complexity" evidence="5">
    <location>
        <begin position="423"/>
        <end position="450"/>
    </location>
</feature>
<dbReference type="SMART" id="SM00273">
    <property type="entry name" value="ENTH"/>
    <property type="match status" value="1"/>
</dbReference>
<dbReference type="Pfam" id="PF01417">
    <property type="entry name" value="ENTH"/>
    <property type="match status" value="1"/>
</dbReference>
<evidence type="ECO:0000256" key="2">
    <source>
        <dbReference type="ARBA" id="ARBA00010130"/>
    </source>
</evidence>
<feature type="compositionally biased region" description="Low complexity" evidence="5">
    <location>
        <begin position="371"/>
        <end position="382"/>
    </location>
</feature>
<proteinExistence type="inferred from homology"/>
<name>A0A087SHT8_AUXPR</name>
<keyword evidence="3" id="KW-0968">Cytoplasmic vesicle</keyword>
<dbReference type="eggNOG" id="KOG2056">
    <property type="taxonomic scope" value="Eukaryota"/>
</dbReference>
<evidence type="ECO:0000259" key="6">
    <source>
        <dbReference type="PROSITE" id="PS50942"/>
    </source>
</evidence>
<dbReference type="PANTHER" id="PTHR12276">
    <property type="entry name" value="EPSIN/ENT-RELATED"/>
    <property type="match status" value="1"/>
</dbReference>
<dbReference type="GO" id="GO:0005886">
    <property type="term" value="C:plasma membrane"/>
    <property type="evidence" value="ECO:0007669"/>
    <property type="project" value="TreeGrafter"/>
</dbReference>
<feature type="coiled-coil region" evidence="4">
    <location>
        <begin position="13"/>
        <end position="40"/>
    </location>
</feature>
<evidence type="ECO:0000256" key="5">
    <source>
        <dbReference type="SAM" id="MobiDB-lite"/>
    </source>
</evidence>
<keyword evidence="8" id="KW-1185">Reference proteome</keyword>
<comment type="subcellular location">
    <subcellularLocation>
        <location evidence="1">Cytoplasmic vesicle</location>
        <location evidence="1">Clathrin-coated vesicle</location>
    </subcellularLocation>
</comment>
<accession>A0A087SHT8</accession>
<dbReference type="FunFam" id="1.25.40.90:FF:000006">
    <property type="entry name" value="Clathrin interactor 1"/>
    <property type="match status" value="1"/>
</dbReference>
<dbReference type="GO" id="GO:0005768">
    <property type="term" value="C:endosome"/>
    <property type="evidence" value="ECO:0007669"/>
    <property type="project" value="TreeGrafter"/>
</dbReference>
<dbReference type="AlphaFoldDB" id="A0A087SHT8"/>
<dbReference type="InterPro" id="IPR013809">
    <property type="entry name" value="ENTH"/>
</dbReference>
<dbReference type="RefSeq" id="XP_011398184.1">
    <property type="nucleotide sequence ID" value="XM_011399882.1"/>
</dbReference>
<evidence type="ECO:0000256" key="4">
    <source>
        <dbReference type="SAM" id="Coils"/>
    </source>
</evidence>
<reference evidence="7 8" key="1">
    <citation type="journal article" date="2014" name="BMC Genomics">
        <title>Oil accumulation mechanisms of the oleaginous microalga Chlorella protothecoides revealed through its genome, transcriptomes, and proteomes.</title>
        <authorList>
            <person name="Gao C."/>
            <person name="Wang Y."/>
            <person name="Shen Y."/>
            <person name="Yan D."/>
            <person name="He X."/>
            <person name="Dai J."/>
            <person name="Wu Q."/>
        </authorList>
    </citation>
    <scope>NUCLEOTIDE SEQUENCE [LARGE SCALE GENOMIC DNA]</scope>
    <source>
        <strain evidence="7 8">0710</strain>
    </source>
</reference>
<keyword evidence="4" id="KW-0175">Coiled coil</keyword>
<dbReference type="OrthoDB" id="4033880at2759"/>
<organism evidence="7 8">
    <name type="scientific">Auxenochlorella protothecoides</name>
    <name type="common">Green microalga</name>
    <name type="synonym">Chlorella protothecoides</name>
    <dbReference type="NCBI Taxonomy" id="3075"/>
    <lineage>
        <taxon>Eukaryota</taxon>
        <taxon>Viridiplantae</taxon>
        <taxon>Chlorophyta</taxon>
        <taxon>core chlorophytes</taxon>
        <taxon>Trebouxiophyceae</taxon>
        <taxon>Chlorellales</taxon>
        <taxon>Chlorellaceae</taxon>
        <taxon>Auxenochlorella</taxon>
    </lineage>
</organism>
<comment type="similarity">
    <text evidence="2">Belongs to the epsin family.</text>
</comment>
<dbReference type="GO" id="GO:0005543">
    <property type="term" value="F:phospholipid binding"/>
    <property type="evidence" value="ECO:0007669"/>
    <property type="project" value="TreeGrafter"/>
</dbReference>
<dbReference type="PROSITE" id="PS50942">
    <property type="entry name" value="ENTH"/>
    <property type="match status" value="1"/>
</dbReference>
<dbReference type="CDD" id="cd03571">
    <property type="entry name" value="ENTH"/>
    <property type="match status" value="1"/>
</dbReference>
<feature type="domain" description="ENTH" evidence="6">
    <location>
        <begin position="22"/>
        <end position="154"/>
    </location>
</feature>
<dbReference type="GO" id="GO:0030125">
    <property type="term" value="C:clathrin vesicle coat"/>
    <property type="evidence" value="ECO:0007669"/>
    <property type="project" value="TreeGrafter"/>
</dbReference>
<dbReference type="SUPFAM" id="SSF48464">
    <property type="entry name" value="ENTH/VHS domain"/>
    <property type="match status" value="1"/>
</dbReference>
<dbReference type="GeneID" id="23615363"/>
<protein>
    <submittedName>
        <fullName evidence="7">Clathrin interactor EPSIN 3</fullName>
    </submittedName>
</protein>
<dbReference type="KEGG" id="apro:F751_3972"/>
<dbReference type="Gene3D" id="1.25.40.90">
    <property type="match status" value="1"/>
</dbReference>
<evidence type="ECO:0000256" key="1">
    <source>
        <dbReference type="ARBA" id="ARBA00004132"/>
    </source>
</evidence>
<dbReference type="STRING" id="3075.A0A087SHT8"/>
<dbReference type="GO" id="GO:0030276">
    <property type="term" value="F:clathrin binding"/>
    <property type="evidence" value="ECO:0007669"/>
    <property type="project" value="TreeGrafter"/>
</dbReference>
<feature type="region of interest" description="Disordered" evidence="5">
    <location>
        <begin position="315"/>
        <end position="498"/>
    </location>
</feature>
<evidence type="ECO:0000313" key="7">
    <source>
        <dbReference type="EMBL" id="KFM25292.1"/>
    </source>
</evidence>
<feature type="compositionally biased region" description="Low complexity" evidence="5">
    <location>
        <begin position="346"/>
        <end position="363"/>
    </location>
</feature>